<dbReference type="InterPro" id="IPR005149">
    <property type="entry name" value="Tscrpt_reg_PadR_N"/>
</dbReference>
<comment type="caution">
    <text evidence="2">The sequence shown here is derived from an EMBL/GenBank/DDBJ whole genome shotgun (WGS) entry which is preliminary data.</text>
</comment>
<dbReference type="EMBL" id="JAUJEA010000008">
    <property type="protein sequence ID" value="MDN5203740.1"/>
    <property type="molecule type" value="Genomic_DNA"/>
</dbReference>
<proteinExistence type="predicted"/>
<dbReference type="Gene3D" id="1.10.10.10">
    <property type="entry name" value="Winged helix-like DNA-binding domain superfamily/Winged helix DNA-binding domain"/>
    <property type="match status" value="1"/>
</dbReference>
<dbReference type="Proteomes" id="UP001172082">
    <property type="component" value="Unassembled WGS sequence"/>
</dbReference>
<dbReference type="Pfam" id="PF03551">
    <property type="entry name" value="PadR"/>
    <property type="match status" value="1"/>
</dbReference>
<dbReference type="PANTHER" id="PTHR33169:SF14">
    <property type="entry name" value="TRANSCRIPTIONAL REGULATOR RV3488"/>
    <property type="match status" value="1"/>
</dbReference>
<reference evidence="2" key="1">
    <citation type="submission" date="2023-06" db="EMBL/GenBank/DDBJ databases">
        <title>Genomic of Parafulvivirga corallium.</title>
        <authorList>
            <person name="Wang G."/>
        </authorList>
    </citation>
    <scope>NUCLEOTIDE SEQUENCE</scope>
    <source>
        <strain evidence="2">BMA10</strain>
    </source>
</reference>
<evidence type="ECO:0000259" key="1">
    <source>
        <dbReference type="Pfam" id="PF03551"/>
    </source>
</evidence>
<keyword evidence="3" id="KW-1185">Reference proteome</keyword>
<evidence type="ECO:0000313" key="2">
    <source>
        <dbReference type="EMBL" id="MDN5203740.1"/>
    </source>
</evidence>
<name>A0ABT8KSJ8_9BACT</name>
<dbReference type="InterPro" id="IPR036390">
    <property type="entry name" value="WH_DNA-bd_sf"/>
</dbReference>
<evidence type="ECO:0000313" key="3">
    <source>
        <dbReference type="Proteomes" id="UP001172082"/>
    </source>
</evidence>
<protein>
    <submittedName>
        <fullName evidence="2">Helix-turn-helix transcriptional regulator</fullName>
    </submittedName>
</protein>
<gene>
    <name evidence="2" type="ORF">QQ008_20285</name>
</gene>
<organism evidence="2 3">
    <name type="scientific">Splendidivirga corallicola</name>
    <dbReference type="NCBI Taxonomy" id="3051826"/>
    <lineage>
        <taxon>Bacteria</taxon>
        <taxon>Pseudomonadati</taxon>
        <taxon>Bacteroidota</taxon>
        <taxon>Cytophagia</taxon>
        <taxon>Cytophagales</taxon>
        <taxon>Splendidivirgaceae</taxon>
        <taxon>Splendidivirga</taxon>
    </lineage>
</organism>
<dbReference type="InterPro" id="IPR036388">
    <property type="entry name" value="WH-like_DNA-bd_sf"/>
</dbReference>
<dbReference type="RefSeq" id="WP_346753763.1">
    <property type="nucleotide sequence ID" value="NZ_JAUJEA010000008.1"/>
</dbReference>
<accession>A0ABT8KSJ8</accession>
<dbReference type="InterPro" id="IPR052509">
    <property type="entry name" value="Metal_resp_DNA-bind_regulator"/>
</dbReference>
<dbReference type="SUPFAM" id="SSF46785">
    <property type="entry name" value="Winged helix' DNA-binding domain"/>
    <property type="match status" value="1"/>
</dbReference>
<dbReference type="PANTHER" id="PTHR33169">
    <property type="entry name" value="PADR-FAMILY TRANSCRIPTIONAL REGULATOR"/>
    <property type="match status" value="1"/>
</dbReference>
<feature type="domain" description="Transcription regulator PadR N-terminal" evidence="1">
    <location>
        <begin position="20"/>
        <end position="88"/>
    </location>
</feature>
<sequence>MKGTNLGEFEEIVMLTIAALHEGAYGVAIKETIEERTKRNVSVGAMYSALNRLESKGFVDSEWGESTQERGGKRKRLFTLTIDGKKALIEAKNLRDELWGLSEQFILGNEGI</sequence>